<sequence length="104" mass="11660">MRKFLHIGIPSACKKEGMTYIPEMKLAITDPSMSKHNIEWLCFDYDCPMPKLLQESTHIAYEVEDIDAELKGANILVGKSPLGDKAVLAFIVEEGIPIELIQNL</sequence>
<name>A0ABU4WG77_9BACT</name>
<comment type="caution">
    <text evidence="1">The sequence shown here is derived from an EMBL/GenBank/DDBJ whole genome shotgun (WGS) entry which is preliminary data.</text>
</comment>
<evidence type="ECO:0000313" key="1">
    <source>
        <dbReference type="EMBL" id="MDX8415563.1"/>
    </source>
</evidence>
<evidence type="ECO:0008006" key="3">
    <source>
        <dbReference type="Google" id="ProtNLM"/>
    </source>
</evidence>
<dbReference type="Proteomes" id="UP001275932">
    <property type="component" value="Unassembled WGS sequence"/>
</dbReference>
<gene>
    <name evidence="1" type="ORF">MOX91_05130</name>
</gene>
<dbReference type="RefSeq" id="WP_370397010.1">
    <property type="nucleotide sequence ID" value="NZ_JALBUT010000005.1"/>
</dbReference>
<proteinExistence type="predicted"/>
<organism evidence="1 2">
    <name type="scientific">Intestinicryptomonas porci</name>
    <dbReference type="NCBI Taxonomy" id="2926320"/>
    <lineage>
        <taxon>Bacteria</taxon>
        <taxon>Pseudomonadati</taxon>
        <taxon>Verrucomicrobiota</taxon>
        <taxon>Opitutia</taxon>
        <taxon>Opitutales</taxon>
        <taxon>Intestinicryptomonaceae</taxon>
        <taxon>Intestinicryptomonas</taxon>
    </lineage>
</organism>
<reference evidence="1 2" key="1">
    <citation type="submission" date="2022-03" db="EMBL/GenBank/DDBJ databases">
        <title>Novel taxa within the pig intestine.</title>
        <authorList>
            <person name="Wylensek D."/>
            <person name="Bishof K."/>
            <person name="Afrizal A."/>
            <person name="Clavel T."/>
        </authorList>
    </citation>
    <scope>NUCLEOTIDE SEQUENCE [LARGE SCALE GENOMIC DNA]</scope>
    <source>
        <strain evidence="1 2">CLA-KB-P66</strain>
    </source>
</reference>
<dbReference type="EMBL" id="JALBUT010000005">
    <property type="protein sequence ID" value="MDX8415563.1"/>
    <property type="molecule type" value="Genomic_DNA"/>
</dbReference>
<keyword evidence="2" id="KW-1185">Reference proteome</keyword>
<protein>
    <recommendedName>
        <fullName evidence="3">Lactoylglutathione lyase</fullName>
    </recommendedName>
</protein>
<evidence type="ECO:0000313" key="2">
    <source>
        <dbReference type="Proteomes" id="UP001275932"/>
    </source>
</evidence>
<accession>A0ABU4WG77</accession>